<keyword evidence="1" id="KW-1133">Transmembrane helix</keyword>
<keyword evidence="1" id="KW-0472">Membrane</keyword>
<proteinExistence type="predicted"/>
<feature type="transmembrane region" description="Helical" evidence="1">
    <location>
        <begin position="12"/>
        <end position="34"/>
    </location>
</feature>
<feature type="transmembrane region" description="Helical" evidence="1">
    <location>
        <begin position="106"/>
        <end position="124"/>
    </location>
</feature>
<feature type="transmembrane region" description="Helical" evidence="1">
    <location>
        <begin position="131"/>
        <end position="148"/>
    </location>
</feature>
<accession>A0A7G1HZ18</accession>
<dbReference type="KEGG" id="copr:Cop2CBH44_24450"/>
<evidence type="ECO:0000313" key="2">
    <source>
        <dbReference type="EMBL" id="BCI64092.1"/>
    </source>
</evidence>
<dbReference type="Proteomes" id="UP000594042">
    <property type="component" value="Chromosome"/>
</dbReference>
<gene>
    <name evidence="2" type="ORF">Cop2CBH44_24450</name>
</gene>
<dbReference type="EMBL" id="AP023322">
    <property type="protein sequence ID" value="BCI64092.1"/>
    <property type="molecule type" value="Genomic_DNA"/>
</dbReference>
<protein>
    <submittedName>
        <fullName evidence="2">Membrane protein</fullName>
    </submittedName>
</protein>
<organism evidence="2 3">
    <name type="scientific">Coprobacter secundus subsp. similis</name>
    <dbReference type="NCBI Taxonomy" id="2751153"/>
    <lineage>
        <taxon>Bacteria</taxon>
        <taxon>Pseudomonadati</taxon>
        <taxon>Bacteroidota</taxon>
        <taxon>Bacteroidia</taxon>
        <taxon>Bacteroidales</taxon>
        <taxon>Barnesiellaceae</taxon>
        <taxon>Coprobacter</taxon>
    </lineage>
</organism>
<dbReference type="RefSeq" id="WP_021930868.1">
    <property type="nucleotide sequence ID" value="NZ_AP023322.1"/>
</dbReference>
<reference evidence="3" key="1">
    <citation type="submission" date="2020-07" db="EMBL/GenBank/DDBJ databases">
        <title>Complete genome sequencing of Coprobacter sp. strain 2CBH44.</title>
        <authorList>
            <person name="Sakamoto M."/>
            <person name="Murakami T."/>
            <person name="Mori H."/>
        </authorList>
    </citation>
    <scope>NUCLEOTIDE SEQUENCE [LARGE SCALE GENOMIC DNA]</scope>
    <source>
        <strain evidence="3">2CBH44</strain>
    </source>
</reference>
<evidence type="ECO:0000313" key="3">
    <source>
        <dbReference type="Proteomes" id="UP000594042"/>
    </source>
</evidence>
<keyword evidence="1" id="KW-0812">Transmembrane</keyword>
<sequence>MKILAKIFSEILHPLLMPFYGILMMFYYSYLYILPLQYKWLVLGGVLLFTCIIPALCILLLYKTGKIKTIGLNHREDRPIPYAICLISYICCGILLYRLLLPPWVLGFVGGGLLSVITAALINIQWKISAHMTGIGGVLGAAFALASMQHTFPIYLFIGLILATGILGTSRIGLGCHTFMQVITGTLNGFIWVFGCMTLCAGIPVV</sequence>
<name>A0A7G1HZ18_9BACT</name>
<feature type="transmembrane region" description="Helical" evidence="1">
    <location>
        <begin position="82"/>
        <end position="100"/>
    </location>
</feature>
<evidence type="ECO:0000256" key="1">
    <source>
        <dbReference type="SAM" id="Phobius"/>
    </source>
</evidence>
<feature type="transmembrane region" description="Helical" evidence="1">
    <location>
        <begin position="186"/>
        <end position="205"/>
    </location>
</feature>
<dbReference type="AlphaFoldDB" id="A0A7G1HZ18"/>
<keyword evidence="3" id="KW-1185">Reference proteome</keyword>
<feature type="transmembrane region" description="Helical" evidence="1">
    <location>
        <begin position="40"/>
        <end position="62"/>
    </location>
</feature>
<feature type="transmembrane region" description="Helical" evidence="1">
    <location>
        <begin position="154"/>
        <end position="174"/>
    </location>
</feature>